<dbReference type="STRING" id="1754192.A0A1Y1XJR0"/>
<feature type="repeat" description="ANK" evidence="3">
    <location>
        <begin position="104"/>
        <end position="136"/>
    </location>
</feature>
<organism evidence="4 5">
    <name type="scientific">Anaeromyces robustus</name>
    <dbReference type="NCBI Taxonomy" id="1754192"/>
    <lineage>
        <taxon>Eukaryota</taxon>
        <taxon>Fungi</taxon>
        <taxon>Fungi incertae sedis</taxon>
        <taxon>Chytridiomycota</taxon>
        <taxon>Chytridiomycota incertae sedis</taxon>
        <taxon>Neocallimastigomycetes</taxon>
        <taxon>Neocallimastigales</taxon>
        <taxon>Neocallimastigaceae</taxon>
        <taxon>Anaeromyces</taxon>
    </lineage>
</organism>
<feature type="repeat" description="ANK" evidence="3">
    <location>
        <begin position="33"/>
        <end position="65"/>
    </location>
</feature>
<feature type="repeat" description="ANK" evidence="3">
    <location>
        <begin position="1"/>
        <end position="32"/>
    </location>
</feature>
<dbReference type="OrthoDB" id="6781668at2759"/>
<dbReference type="Gene3D" id="1.25.40.20">
    <property type="entry name" value="Ankyrin repeat-containing domain"/>
    <property type="match status" value="2"/>
</dbReference>
<keyword evidence="1" id="KW-0677">Repeat</keyword>
<proteinExistence type="predicted"/>
<feature type="repeat" description="ANK" evidence="3">
    <location>
        <begin position="71"/>
        <end position="103"/>
    </location>
</feature>
<feature type="non-terminal residue" evidence="4">
    <location>
        <position position="145"/>
    </location>
</feature>
<feature type="non-terminal residue" evidence="4">
    <location>
        <position position="1"/>
    </location>
</feature>
<protein>
    <submittedName>
        <fullName evidence="4">Ankyrin</fullName>
    </submittedName>
</protein>
<dbReference type="PRINTS" id="PR01415">
    <property type="entry name" value="ANKYRIN"/>
</dbReference>
<dbReference type="SMART" id="SM00248">
    <property type="entry name" value="ANK"/>
    <property type="match status" value="4"/>
</dbReference>
<keyword evidence="5" id="KW-1185">Reference proteome</keyword>
<dbReference type="InterPro" id="IPR002110">
    <property type="entry name" value="Ankyrin_rpt"/>
</dbReference>
<keyword evidence="2 3" id="KW-0040">ANK repeat</keyword>
<evidence type="ECO:0000256" key="1">
    <source>
        <dbReference type="ARBA" id="ARBA00022737"/>
    </source>
</evidence>
<dbReference type="PROSITE" id="PS50088">
    <property type="entry name" value="ANK_REPEAT"/>
    <property type="match status" value="4"/>
</dbReference>
<dbReference type="InterPro" id="IPR036770">
    <property type="entry name" value="Ankyrin_rpt-contain_sf"/>
</dbReference>
<evidence type="ECO:0000313" key="4">
    <source>
        <dbReference type="EMBL" id="ORX85962.1"/>
    </source>
</evidence>
<dbReference type="Pfam" id="PF12796">
    <property type="entry name" value="Ank_2"/>
    <property type="match status" value="2"/>
</dbReference>
<dbReference type="PANTHER" id="PTHR24171">
    <property type="entry name" value="ANKYRIN REPEAT DOMAIN-CONTAINING PROTEIN 39-RELATED"/>
    <property type="match status" value="1"/>
</dbReference>
<reference evidence="4 5" key="2">
    <citation type="submission" date="2016-08" db="EMBL/GenBank/DDBJ databases">
        <title>Pervasive Adenine N6-methylation of Active Genes in Fungi.</title>
        <authorList>
            <consortium name="DOE Joint Genome Institute"/>
            <person name="Mondo S.J."/>
            <person name="Dannebaum R.O."/>
            <person name="Kuo R.C."/>
            <person name="Labutti K."/>
            <person name="Haridas S."/>
            <person name="Kuo A."/>
            <person name="Salamov A."/>
            <person name="Ahrendt S.R."/>
            <person name="Lipzen A."/>
            <person name="Sullivan W."/>
            <person name="Andreopoulos W.B."/>
            <person name="Clum A."/>
            <person name="Lindquist E."/>
            <person name="Daum C."/>
            <person name="Ramamoorthy G.K."/>
            <person name="Gryganskyi A."/>
            <person name="Culley D."/>
            <person name="Magnuson J.K."/>
            <person name="James T.Y."/>
            <person name="O'Malley M.A."/>
            <person name="Stajich J.E."/>
            <person name="Spatafora J.W."/>
            <person name="Visel A."/>
            <person name="Grigoriev I.V."/>
        </authorList>
    </citation>
    <scope>NUCLEOTIDE SEQUENCE [LARGE SCALE GENOMIC DNA]</scope>
    <source>
        <strain evidence="4 5">S4</strain>
    </source>
</reference>
<name>A0A1Y1XJR0_9FUNG</name>
<dbReference type="PANTHER" id="PTHR24171:SF9">
    <property type="entry name" value="ANKYRIN REPEAT DOMAIN-CONTAINING PROTEIN 39"/>
    <property type="match status" value="1"/>
</dbReference>
<evidence type="ECO:0000256" key="3">
    <source>
        <dbReference type="PROSITE-ProRule" id="PRU00023"/>
    </source>
</evidence>
<dbReference type="SUPFAM" id="SSF48403">
    <property type="entry name" value="Ankyrin repeat"/>
    <property type="match status" value="1"/>
</dbReference>
<comment type="caution">
    <text evidence="4">The sequence shown here is derived from an EMBL/GenBank/DDBJ whole genome shotgun (WGS) entry which is preliminary data.</text>
</comment>
<accession>A0A1Y1XJR0</accession>
<gene>
    <name evidence="4" type="ORF">BCR32DRAFT_189718</name>
</gene>
<dbReference type="AlphaFoldDB" id="A0A1Y1XJR0"/>
<dbReference type="PROSITE" id="PS50297">
    <property type="entry name" value="ANK_REP_REGION"/>
    <property type="match status" value="2"/>
</dbReference>
<reference evidence="4 5" key="1">
    <citation type="submission" date="2016-08" db="EMBL/GenBank/DDBJ databases">
        <title>A Parts List for Fungal Cellulosomes Revealed by Comparative Genomics.</title>
        <authorList>
            <consortium name="DOE Joint Genome Institute"/>
            <person name="Haitjema C.H."/>
            <person name="Gilmore S.P."/>
            <person name="Henske J.K."/>
            <person name="Solomon K.V."/>
            <person name="De Groot R."/>
            <person name="Kuo A."/>
            <person name="Mondo S.J."/>
            <person name="Salamov A.A."/>
            <person name="Labutti K."/>
            <person name="Zhao Z."/>
            <person name="Chiniquy J."/>
            <person name="Barry K."/>
            <person name="Brewer H.M."/>
            <person name="Purvine S.O."/>
            <person name="Wright A.T."/>
            <person name="Boxma B."/>
            <person name="Van Alen T."/>
            <person name="Hackstein J.H."/>
            <person name="Baker S.E."/>
            <person name="Grigoriev I.V."/>
            <person name="O'Malley M.A."/>
        </authorList>
    </citation>
    <scope>NUCLEOTIDE SEQUENCE [LARGE SCALE GENOMIC DNA]</scope>
    <source>
        <strain evidence="4 5">S4</strain>
    </source>
</reference>
<evidence type="ECO:0000256" key="2">
    <source>
        <dbReference type="ARBA" id="ARBA00023043"/>
    </source>
</evidence>
<dbReference type="EMBL" id="MCFG01000027">
    <property type="protein sequence ID" value="ORX85962.1"/>
    <property type="molecule type" value="Genomic_DNA"/>
</dbReference>
<sequence length="145" mass="16684">GNTPLTIATYQNNLYLVKYLIKNGAKIDHKDYNGNTAIFIAYYHKKYEIFKYLFHQGANIYLTERYGNIYSEKYLLNIACKENNELIVTYLIDHGVDINKSDIKGETPLIISCRKLNTFLAKYLIDHGANINKKNKKGNTPLITA</sequence>
<evidence type="ECO:0000313" key="5">
    <source>
        <dbReference type="Proteomes" id="UP000193944"/>
    </source>
</evidence>
<dbReference type="Proteomes" id="UP000193944">
    <property type="component" value="Unassembled WGS sequence"/>
</dbReference>